<name>A0ABD2WVU4_9HYME</name>
<comment type="caution">
    <text evidence="3">The sequence shown here is derived from an EMBL/GenBank/DDBJ whole genome shotgun (WGS) entry which is preliminary data.</text>
</comment>
<proteinExistence type="predicted"/>
<evidence type="ECO:0008006" key="5">
    <source>
        <dbReference type="Google" id="ProtNLM"/>
    </source>
</evidence>
<dbReference type="PANTHER" id="PTHR21879:SF17">
    <property type="entry name" value="LD24139P"/>
    <property type="match status" value="1"/>
</dbReference>
<feature type="transmembrane region" description="Helical" evidence="1">
    <location>
        <begin position="180"/>
        <end position="198"/>
    </location>
</feature>
<evidence type="ECO:0000313" key="4">
    <source>
        <dbReference type="Proteomes" id="UP001627154"/>
    </source>
</evidence>
<feature type="transmembrane region" description="Helical" evidence="1">
    <location>
        <begin position="148"/>
        <end position="168"/>
    </location>
</feature>
<evidence type="ECO:0000313" key="3">
    <source>
        <dbReference type="EMBL" id="KAL3397208.1"/>
    </source>
</evidence>
<keyword evidence="4" id="KW-1185">Reference proteome</keyword>
<dbReference type="Proteomes" id="UP001627154">
    <property type="component" value="Unassembled WGS sequence"/>
</dbReference>
<dbReference type="InterPro" id="IPR012464">
    <property type="entry name" value="DUF1676"/>
</dbReference>
<feature type="chain" id="PRO_5044755103" description="Protein osiris 14" evidence="2">
    <location>
        <begin position="17"/>
        <end position="260"/>
    </location>
</feature>
<gene>
    <name evidence="3" type="ORF">TKK_009224</name>
</gene>
<protein>
    <recommendedName>
        <fullName evidence="5">Protein osiris 14</fullName>
    </recommendedName>
</protein>
<keyword evidence="1" id="KW-0812">Transmembrane</keyword>
<evidence type="ECO:0000256" key="2">
    <source>
        <dbReference type="SAM" id="SignalP"/>
    </source>
</evidence>
<accession>A0ABD2WVU4</accession>
<sequence length="260" mass="27670">MFKYVVFGLLVASAIATPAPSSGLDCNESADMLTCLAVKASSTLERAARSADIEIIDGVTLVRDTPVERTGKALKSESEIMSELPADSTQKAMAVASMMYENAANFLQSHSLQVDMSEARHLDVDDILSHSHSHLHSHHSPSKKHKKLLSPLLSIIGVKIFALAPFFLGKLALAVGKAIFFSKVALLIAGVLLFQKFFGAGSQLAGGFPGAGLFGKNNVAQQYNYEPDTYAQAGASAYSAGYQRSMDAQQLAYSAQAPAQ</sequence>
<reference evidence="3 4" key="1">
    <citation type="journal article" date="2024" name="bioRxiv">
        <title>A reference genome for Trichogramma kaykai: A tiny desert-dwelling parasitoid wasp with competing sex-ratio distorters.</title>
        <authorList>
            <person name="Culotta J."/>
            <person name="Lindsey A.R."/>
        </authorList>
    </citation>
    <scope>NUCLEOTIDE SEQUENCE [LARGE SCALE GENOMIC DNA]</scope>
    <source>
        <strain evidence="3 4">KSX58</strain>
    </source>
</reference>
<keyword evidence="1" id="KW-0472">Membrane</keyword>
<keyword evidence="1" id="KW-1133">Transmembrane helix</keyword>
<dbReference type="PANTHER" id="PTHR21879">
    <property type="entry name" value="FI03362P-RELATED-RELATED"/>
    <property type="match status" value="1"/>
</dbReference>
<dbReference type="AlphaFoldDB" id="A0ABD2WVU4"/>
<dbReference type="EMBL" id="JBJJXI010000067">
    <property type="protein sequence ID" value="KAL3397208.1"/>
    <property type="molecule type" value="Genomic_DNA"/>
</dbReference>
<organism evidence="3 4">
    <name type="scientific">Trichogramma kaykai</name>
    <dbReference type="NCBI Taxonomy" id="54128"/>
    <lineage>
        <taxon>Eukaryota</taxon>
        <taxon>Metazoa</taxon>
        <taxon>Ecdysozoa</taxon>
        <taxon>Arthropoda</taxon>
        <taxon>Hexapoda</taxon>
        <taxon>Insecta</taxon>
        <taxon>Pterygota</taxon>
        <taxon>Neoptera</taxon>
        <taxon>Endopterygota</taxon>
        <taxon>Hymenoptera</taxon>
        <taxon>Apocrita</taxon>
        <taxon>Proctotrupomorpha</taxon>
        <taxon>Chalcidoidea</taxon>
        <taxon>Trichogrammatidae</taxon>
        <taxon>Trichogramma</taxon>
    </lineage>
</organism>
<evidence type="ECO:0000256" key="1">
    <source>
        <dbReference type="SAM" id="Phobius"/>
    </source>
</evidence>
<keyword evidence="2" id="KW-0732">Signal</keyword>
<feature type="signal peptide" evidence="2">
    <location>
        <begin position="1"/>
        <end position="16"/>
    </location>
</feature>
<dbReference type="Pfam" id="PF07898">
    <property type="entry name" value="DUF1676"/>
    <property type="match status" value="1"/>
</dbReference>